<proteinExistence type="predicted"/>
<evidence type="ECO:0000256" key="1">
    <source>
        <dbReference type="SAM" id="MobiDB-lite"/>
    </source>
</evidence>
<evidence type="ECO:0000313" key="3">
    <source>
        <dbReference type="Proteomes" id="UP000489600"/>
    </source>
</evidence>
<gene>
    <name evidence="2" type="ORF">ANE_LOCUS13188</name>
</gene>
<dbReference type="Proteomes" id="UP000489600">
    <property type="component" value="Unassembled WGS sequence"/>
</dbReference>
<dbReference type="AlphaFoldDB" id="A0A565BPD8"/>
<protein>
    <submittedName>
        <fullName evidence="2">Uncharacterized protein</fullName>
    </submittedName>
</protein>
<keyword evidence="3" id="KW-1185">Reference proteome</keyword>
<evidence type="ECO:0000313" key="2">
    <source>
        <dbReference type="EMBL" id="VVB02744.1"/>
    </source>
</evidence>
<sequence length="119" mass="13246">MMALRLEKPPIISSDLDKGKGIVFGYEDNRKGYLEEGMVKEDKVLKAAIDCGNANSRKPVFDGFQSDGVNGLSMCDTQSFYDYPTGYRIGLSEASSSGKSRRKGKPRLRPHINKRRLKG</sequence>
<name>A0A565BPD8_9BRAS</name>
<feature type="region of interest" description="Disordered" evidence="1">
    <location>
        <begin position="92"/>
        <end position="119"/>
    </location>
</feature>
<dbReference type="EMBL" id="CABITT030000004">
    <property type="protein sequence ID" value="VVB02744.1"/>
    <property type="molecule type" value="Genomic_DNA"/>
</dbReference>
<reference evidence="2" key="1">
    <citation type="submission" date="2019-07" db="EMBL/GenBank/DDBJ databases">
        <authorList>
            <person name="Dittberner H."/>
        </authorList>
    </citation>
    <scope>NUCLEOTIDE SEQUENCE [LARGE SCALE GENOMIC DNA]</scope>
</reference>
<feature type="compositionally biased region" description="Basic residues" evidence="1">
    <location>
        <begin position="99"/>
        <end position="119"/>
    </location>
</feature>
<comment type="caution">
    <text evidence="2">The sequence shown here is derived from an EMBL/GenBank/DDBJ whole genome shotgun (WGS) entry which is preliminary data.</text>
</comment>
<organism evidence="2 3">
    <name type="scientific">Arabis nemorensis</name>
    <dbReference type="NCBI Taxonomy" id="586526"/>
    <lineage>
        <taxon>Eukaryota</taxon>
        <taxon>Viridiplantae</taxon>
        <taxon>Streptophyta</taxon>
        <taxon>Embryophyta</taxon>
        <taxon>Tracheophyta</taxon>
        <taxon>Spermatophyta</taxon>
        <taxon>Magnoliopsida</taxon>
        <taxon>eudicotyledons</taxon>
        <taxon>Gunneridae</taxon>
        <taxon>Pentapetalae</taxon>
        <taxon>rosids</taxon>
        <taxon>malvids</taxon>
        <taxon>Brassicales</taxon>
        <taxon>Brassicaceae</taxon>
        <taxon>Arabideae</taxon>
        <taxon>Arabis</taxon>
    </lineage>
</organism>
<accession>A0A565BPD8</accession>